<keyword evidence="4 7" id="KW-0378">Hydrolase</keyword>
<sequence>MISYSALFLVALLLNNASRRTLAIVPIPTLYTIAPTACNLVHTLTYEHNYPACIILTDSLTRFRLRLASHHPPIPQKSKDKCSINKLRIEIMDGCDENSNKLWPSHTMNESYNVNISDTEISISSKEVWGTLRALETVLQMVYKDEFGGNMIFKGSVEDAPLFLHRGMLLDTGRNFMPVETLQKMIDIMAMVKMNVFHWHITDDESFPFVSTTYPELSDKGAYHPQKYTYDEEEVSDLLEYARLRGVRIIPEFDTPAHTLSWGKAYPDLLTKCYEDAKPTGLLGSLNPANDSTFKFLKNLFTEATSRFHDKYIHLGGNQINFACWARNPEVVELMKKMKFPGHYTQIGNYYASKVVETVKSIADSKVAITPILYHEVLDYGFQGDGNTVIHVWEGLYWEEYTKTATGKKFNVIVSGDWDLSDFDNGYDWTEYYEQDIREFGGSDEQASLVIGGEAILWGTSVDETNVITLAWPRGAAVAERLWSQDPDTNEEFSQRIGELRCRMLYNNIEAHPVNGPGFCPTKILRT</sequence>
<dbReference type="GO" id="GO:0005975">
    <property type="term" value="P:carbohydrate metabolic process"/>
    <property type="evidence" value="ECO:0007669"/>
    <property type="project" value="InterPro"/>
</dbReference>
<evidence type="ECO:0000256" key="3">
    <source>
        <dbReference type="ARBA" id="ARBA00022729"/>
    </source>
</evidence>
<dbReference type="WBParaSite" id="TREG1_109500.1">
    <property type="protein sequence ID" value="TREG1_109500.1"/>
    <property type="gene ID" value="TREG1_109500"/>
</dbReference>
<keyword evidence="12" id="KW-1185">Reference proteome</keyword>
<comment type="catalytic activity">
    <reaction evidence="1 7">
        <text>Hydrolysis of terminal non-reducing N-acetyl-D-hexosamine residues in N-acetyl-beta-D-hexosaminides.</text>
        <dbReference type="EC" id="3.2.1.52"/>
    </reaction>
</comment>
<dbReference type="InterPro" id="IPR017853">
    <property type="entry name" value="GH"/>
</dbReference>
<keyword evidence="6 7" id="KW-0326">Glycosidase</keyword>
<dbReference type="Gene3D" id="3.20.20.80">
    <property type="entry name" value="Glycosidases"/>
    <property type="match status" value="1"/>
</dbReference>
<feature type="disulfide bond" evidence="8">
    <location>
        <begin position="502"/>
        <end position="520"/>
    </location>
</feature>
<dbReference type="InterPro" id="IPR029018">
    <property type="entry name" value="Hex-like_dom2"/>
</dbReference>
<evidence type="ECO:0000259" key="10">
    <source>
        <dbReference type="Pfam" id="PF00728"/>
    </source>
</evidence>
<feature type="chain" id="PRO_5041655707" description="Beta-hexosaminidase" evidence="9">
    <location>
        <begin position="24"/>
        <end position="527"/>
    </location>
</feature>
<evidence type="ECO:0000256" key="4">
    <source>
        <dbReference type="ARBA" id="ARBA00022801"/>
    </source>
</evidence>
<evidence type="ECO:0000313" key="12">
    <source>
        <dbReference type="Proteomes" id="UP000050795"/>
    </source>
</evidence>
<feature type="disulfide bond" evidence="8">
    <location>
        <begin position="53"/>
        <end position="95"/>
    </location>
</feature>
<evidence type="ECO:0000313" key="13">
    <source>
        <dbReference type="WBParaSite" id="TREG1_109500.1"/>
    </source>
</evidence>
<dbReference type="GO" id="GO:0016020">
    <property type="term" value="C:membrane"/>
    <property type="evidence" value="ECO:0007669"/>
    <property type="project" value="TreeGrafter"/>
</dbReference>
<evidence type="ECO:0000256" key="9">
    <source>
        <dbReference type="SAM" id="SignalP"/>
    </source>
</evidence>
<dbReference type="Pfam" id="PF14845">
    <property type="entry name" value="Glycohydro_20b2"/>
    <property type="match status" value="1"/>
</dbReference>
<protein>
    <recommendedName>
        <fullName evidence="7">Beta-hexosaminidase</fullName>
        <ecNumber evidence="7">3.2.1.52</ecNumber>
    </recommendedName>
</protein>
<evidence type="ECO:0000256" key="7">
    <source>
        <dbReference type="PIRNR" id="PIRNR001093"/>
    </source>
</evidence>
<feature type="domain" description="Glycoside hydrolase family 20 catalytic" evidence="10">
    <location>
        <begin position="163"/>
        <end position="485"/>
    </location>
</feature>
<evidence type="ECO:0000256" key="1">
    <source>
        <dbReference type="ARBA" id="ARBA00001231"/>
    </source>
</evidence>
<keyword evidence="5" id="KW-0325">Glycoprotein</keyword>
<comment type="similarity">
    <text evidence="2 7">Belongs to the glycosyl hydrolase 20 family.</text>
</comment>
<dbReference type="InterPro" id="IPR015883">
    <property type="entry name" value="Glyco_hydro_20_cat"/>
</dbReference>
<dbReference type="GO" id="GO:0006689">
    <property type="term" value="P:ganglioside catabolic process"/>
    <property type="evidence" value="ECO:0007669"/>
    <property type="project" value="TreeGrafter"/>
</dbReference>
<dbReference type="SUPFAM" id="SSF51445">
    <property type="entry name" value="(Trans)glycosidases"/>
    <property type="match status" value="1"/>
</dbReference>
<dbReference type="PIRSF" id="PIRSF001093">
    <property type="entry name" value="B-hxosamndse_ab_euk"/>
    <property type="match status" value="1"/>
</dbReference>
<organism evidence="12 13">
    <name type="scientific">Trichobilharzia regenti</name>
    <name type="common">Nasal bird schistosome</name>
    <dbReference type="NCBI Taxonomy" id="157069"/>
    <lineage>
        <taxon>Eukaryota</taxon>
        <taxon>Metazoa</taxon>
        <taxon>Spiralia</taxon>
        <taxon>Lophotrochozoa</taxon>
        <taxon>Platyhelminthes</taxon>
        <taxon>Trematoda</taxon>
        <taxon>Digenea</taxon>
        <taxon>Strigeidida</taxon>
        <taxon>Schistosomatoidea</taxon>
        <taxon>Schistosomatidae</taxon>
        <taxon>Trichobilharzia</taxon>
    </lineage>
</organism>
<dbReference type="Gene3D" id="3.30.379.10">
    <property type="entry name" value="Chitobiase/beta-hexosaminidase domain 2-like"/>
    <property type="match status" value="1"/>
</dbReference>
<evidence type="ECO:0000256" key="8">
    <source>
        <dbReference type="PIRSR" id="PIRSR001093-2"/>
    </source>
</evidence>
<dbReference type="GO" id="GO:0004563">
    <property type="term" value="F:beta-N-acetylhexosaminidase activity"/>
    <property type="evidence" value="ECO:0007669"/>
    <property type="project" value="UniProtKB-EC"/>
</dbReference>
<accession>A0AA85INW0</accession>
<reference evidence="12" key="1">
    <citation type="submission" date="2022-06" db="EMBL/GenBank/DDBJ databases">
        <authorList>
            <person name="Berger JAMES D."/>
            <person name="Berger JAMES D."/>
        </authorList>
    </citation>
    <scope>NUCLEOTIDE SEQUENCE [LARGE SCALE GENOMIC DNA]</scope>
</reference>
<dbReference type="Proteomes" id="UP000050795">
    <property type="component" value="Unassembled WGS sequence"/>
</dbReference>
<evidence type="ECO:0000259" key="11">
    <source>
        <dbReference type="Pfam" id="PF14845"/>
    </source>
</evidence>
<dbReference type="Pfam" id="PF00728">
    <property type="entry name" value="Glyco_hydro_20"/>
    <property type="match status" value="1"/>
</dbReference>
<name>A0AA85INW0_TRIRE</name>
<proteinExistence type="inferred from homology"/>
<feature type="disulfide bond" evidence="8">
    <location>
        <begin position="273"/>
        <end position="324"/>
    </location>
</feature>
<reference evidence="13" key="2">
    <citation type="submission" date="2023-11" db="UniProtKB">
        <authorList>
            <consortium name="WormBaseParasite"/>
        </authorList>
    </citation>
    <scope>IDENTIFICATION</scope>
</reference>
<dbReference type="EC" id="3.2.1.52" evidence="7"/>
<dbReference type="AlphaFoldDB" id="A0AA85INW0"/>
<dbReference type="FunFam" id="3.20.20.80:FF:000063">
    <property type="entry name" value="Beta-hexosaminidase"/>
    <property type="match status" value="1"/>
</dbReference>
<evidence type="ECO:0000256" key="6">
    <source>
        <dbReference type="ARBA" id="ARBA00023295"/>
    </source>
</evidence>
<feature type="signal peptide" evidence="9">
    <location>
        <begin position="1"/>
        <end position="23"/>
    </location>
</feature>
<dbReference type="SUPFAM" id="SSF55545">
    <property type="entry name" value="beta-N-acetylhexosaminidase-like domain"/>
    <property type="match status" value="1"/>
</dbReference>
<evidence type="ECO:0000256" key="5">
    <source>
        <dbReference type="ARBA" id="ARBA00023180"/>
    </source>
</evidence>
<dbReference type="PRINTS" id="PR00738">
    <property type="entry name" value="GLHYDRLASE20"/>
</dbReference>
<evidence type="ECO:0000256" key="2">
    <source>
        <dbReference type="ARBA" id="ARBA00006285"/>
    </source>
</evidence>
<dbReference type="GO" id="GO:0030203">
    <property type="term" value="P:glycosaminoglycan metabolic process"/>
    <property type="evidence" value="ECO:0007669"/>
    <property type="project" value="TreeGrafter"/>
</dbReference>
<dbReference type="GO" id="GO:0005764">
    <property type="term" value="C:lysosome"/>
    <property type="evidence" value="ECO:0007669"/>
    <property type="project" value="TreeGrafter"/>
</dbReference>
<feature type="domain" description="Beta-hexosaminidase eukaryotic type N-terminal" evidence="11">
    <location>
        <begin position="67"/>
        <end position="141"/>
    </location>
</feature>
<dbReference type="InterPro" id="IPR029019">
    <property type="entry name" value="HEX_eukaryotic_N"/>
</dbReference>
<dbReference type="PANTHER" id="PTHR22600:SF21">
    <property type="entry name" value="BETA-HEXOSAMINIDASE A"/>
    <property type="match status" value="1"/>
</dbReference>
<dbReference type="PANTHER" id="PTHR22600">
    <property type="entry name" value="BETA-HEXOSAMINIDASE"/>
    <property type="match status" value="1"/>
</dbReference>
<keyword evidence="8" id="KW-1015">Disulfide bond</keyword>
<keyword evidence="3 9" id="KW-0732">Signal</keyword>
<dbReference type="InterPro" id="IPR025705">
    <property type="entry name" value="Beta_hexosaminidase_sua/sub"/>
</dbReference>